<sequence>MENPKDIQDKLTHLRSYVPFLERMILKLEVRSQQMCSSKGQLERLHGLHNFLTKPLPKVNPRPGRHQQQQQQQQQH</sequence>
<gene>
    <name evidence="2" type="ORF">Pmani_003197</name>
</gene>
<dbReference type="AlphaFoldDB" id="A0AAE1QJ13"/>
<dbReference type="EMBL" id="JAWZYT010000230">
    <property type="protein sequence ID" value="KAK4326263.1"/>
    <property type="molecule type" value="Genomic_DNA"/>
</dbReference>
<keyword evidence="3" id="KW-1185">Reference proteome</keyword>
<name>A0AAE1QJ13_9EUCA</name>
<feature type="region of interest" description="Disordered" evidence="1">
    <location>
        <begin position="53"/>
        <end position="76"/>
    </location>
</feature>
<organism evidence="2 3">
    <name type="scientific">Petrolisthes manimaculis</name>
    <dbReference type="NCBI Taxonomy" id="1843537"/>
    <lineage>
        <taxon>Eukaryota</taxon>
        <taxon>Metazoa</taxon>
        <taxon>Ecdysozoa</taxon>
        <taxon>Arthropoda</taxon>
        <taxon>Crustacea</taxon>
        <taxon>Multicrustacea</taxon>
        <taxon>Malacostraca</taxon>
        <taxon>Eumalacostraca</taxon>
        <taxon>Eucarida</taxon>
        <taxon>Decapoda</taxon>
        <taxon>Pleocyemata</taxon>
        <taxon>Anomura</taxon>
        <taxon>Galatheoidea</taxon>
        <taxon>Porcellanidae</taxon>
        <taxon>Petrolisthes</taxon>
    </lineage>
</organism>
<comment type="caution">
    <text evidence="2">The sequence shown here is derived from an EMBL/GenBank/DDBJ whole genome shotgun (WGS) entry which is preliminary data.</text>
</comment>
<feature type="compositionally biased region" description="Low complexity" evidence="1">
    <location>
        <begin position="67"/>
        <end position="76"/>
    </location>
</feature>
<reference evidence="2" key="1">
    <citation type="submission" date="2023-11" db="EMBL/GenBank/DDBJ databases">
        <title>Genome assemblies of two species of porcelain crab, Petrolisthes cinctipes and Petrolisthes manimaculis (Anomura: Porcellanidae).</title>
        <authorList>
            <person name="Angst P."/>
        </authorList>
    </citation>
    <scope>NUCLEOTIDE SEQUENCE</scope>
    <source>
        <strain evidence="2">PB745_02</strain>
        <tissue evidence="2">Gill</tissue>
    </source>
</reference>
<evidence type="ECO:0000256" key="1">
    <source>
        <dbReference type="SAM" id="MobiDB-lite"/>
    </source>
</evidence>
<dbReference type="Proteomes" id="UP001292094">
    <property type="component" value="Unassembled WGS sequence"/>
</dbReference>
<evidence type="ECO:0000313" key="3">
    <source>
        <dbReference type="Proteomes" id="UP001292094"/>
    </source>
</evidence>
<protein>
    <submittedName>
        <fullName evidence="2">Uncharacterized protein</fullName>
    </submittedName>
</protein>
<evidence type="ECO:0000313" key="2">
    <source>
        <dbReference type="EMBL" id="KAK4326263.1"/>
    </source>
</evidence>
<proteinExistence type="predicted"/>
<accession>A0AAE1QJ13</accession>